<comment type="pathway">
    <text evidence="2 8">Purine metabolism; IMP biosynthesis via de novo pathway; 5-formamido-1-(5-phospho-D-ribosyl)imidazole-4-carboxamide from 5-amino-1-(5-phospho-D-ribosyl)imidazole-4-carboxamide (10-formyl THF route): step 1/1.</text>
</comment>
<dbReference type="SUPFAM" id="SSF53927">
    <property type="entry name" value="Cytidine deaminase-like"/>
    <property type="match status" value="1"/>
</dbReference>
<dbReference type="NCBIfam" id="TIGR00355">
    <property type="entry name" value="purH"/>
    <property type="match status" value="1"/>
</dbReference>
<comment type="similarity">
    <text evidence="3 8">Belongs to the PurH family.</text>
</comment>
<evidence type="ECO:0000256" key="3">
    <source>
        <dbReference type="ARBA" id="ARBA00007667"/>
    </source>
</evidence>
<comment type="caution">
    <text evidence="10">The sequence shown here is derived from an EMBL/GenBank/DDBJ whole genome shotgun (WGS) entry which is preliminary data.</text>
</comment>
<dbReference type="PANTHER" id="PTHR11692">
    <property type="entry name" value="BIFUNCTIONAL PURINE BIOSYNTHESIS PROTEIN PURH"/>
    <property type="match status" value="1"/>
</dbReference>
<comment type="domain">
    <text evidence="8">The IMP cyclohydrolase activity resides in the N-terminal region.</text>
</comment>
<organism evidence="10 11">
    <name type="scientific">Pseudoxanthomonas sacheonensis</name>
    <dbReference type="NCBI Taxonomy" id="443615"/>
    <lineage>
        <taxon>Bacteria</taxon>
        <taxon>Pseudomonadati</taxon>
        <taxon>Pseudomonadota</taxon>
        <taxon>Gammaproteobacteria</taxon>
        <taxon>Lysobacterales</taxon>
        <taxon>Lysobacteraceae</taxon>
        <taxon>Pseudoxanthomonas</taxon>
    </lineage>
</organism>
<dbReference type="PANTHER" id="PTHR11692:SF0">
    <property type="entry name" value="BIFUNCTIONAL PURINE BIOSYNTHESIS PROTEIN ATIC"/>
    <property type="match status" value="1"/>
</dbReference>
<accession>A0ABU1RR69</accession>
<evidence type="ECO:0000256" key="5">
    <source>
        <dbReference type="ARBA" id="ARBA00022755"/>
    </source>
</evidence>
<dbReference type="InterPro" id="IPR002695">
    <property type="entry name" value="PurH-like"/>
</dbReference>
<dbReference type="CDD" id="cd01421">
    <property type="entry name" value="IMPCH"/>
    <property type="match status" value="1"/>
</dbReference>
<comment type="catalytic activity">
    <reaction evidence="8">
        <text>IMP + H2O = 5-formamido-1-(5-phospho-D-ribosyl)imidazole-4-carboxamide</text>
        <dbReference type="Rhea" id="RHEA:18445"/>
        <dbReference type="ChEBI" id="CHEBI:15377"/>
        <dbReference type="ChEBI" id="CHEBI:58053"/>
        <dbReference type="ChEBI" id="CHEBI:58467"/>
        <dbReference type="EC" id="3.5.4.10"/>
    </reaction>
</comment>
<dbReference type="RefSeq" id="WP_310091894.1">
    <property type="nucleotide sequence ID" value="NZ_JAVDTT010000002.1"/>
</dbReference>
<dbReference type="InterPro" id="IPR016193">
    <property type="entry name" value="Cytidine_deaminase-like"/>
</dbReference>
<keyword evidence="4 8" id="KW-0808">Transferase</keyword>
<dbReference type="EC" id="3.5.4.10" evidence="8"/>
<dbReference type="Gene3D" id="3.40.50.1380">
    <property type="entry name" value="Methylglyoxal synthase-like domain"/>
    <property type="match status" value="1"/>
</dbReference>
<dbReference type="GO" id="GO:0004643">
    <property type="term" value="F:phosphoribosylaminoimidazolecarboxamide formyltransferase activity"/>
    <property type="evidence" value="ECO:0007669"/>
    <property type="project" value="UniProtKB-EC"/>
</dbReference>
<dbReference type="InterPro" id="IPR036914">
    <property type="entry name" value="MGS-like_dom_sf"/>
</dbReference>
<evidence type="ECO:0000313" key="10">
    <source>
        <dbReference type="EMBL" id="MDR6841270.1"/>
    </source>
</evidence>
<feature type="domain" description="MGS-like" evidence="9">
    <location>
        <begin position="7"/>
        <end position="154"/>
    </location>
</feature>
<gene>
    <name evidence="8" type="primary">purH</name>
    <name evidence="10" type="ORF">J2W94_001555</name>
</gene>
<dbReference type="Gene3D" id="3.40.140.20">
    <property type="match status" value="2"/>
</dbReference>
<dbReference type="PIRSF" id="PIRSF000414">
    <property type="entry name" value="AICARFT_IMPCHas"/>
    <property type="match status" value="1"/>
</dbReference>
<dbReference type="NCBIfam" id="NF002049">
    <property type="entry name" value="PRK00881.1"/>
    <property type="match status" value="1"/>
</dbReference>
<dbReference type="HAMAP" id="MF_00139">
    <property type="entry name" value="PurH"/>
    <property type="match status" value="1"/>
</dbReference>
<keyword evidence="5 8" id="KW-0658">Purine biosynthesis</keyword>
<evidence type="ECO:0000256" key="8">
    <source>
        <dbReference type="HAMAP-Rule" id="MF_00139"/>
    </source>
</evidence>
<dbReference type="PROSITE" id="PS51855">
    <property type="entry name" value="MGS"/>
    <property type="match status" value="1"/>
</dbReference>
<sequence length="533" mass="56413">MTSDLQSGLPVKISRALLSVSDKTGLVELATALAARNVELLSTGGTAKALRDAGLAVRDVSEVTDFPEMMDGRVKTLHPKVHGGLLGRSGTDDAVMAEHGIAPIDLLVLNLYPFETVTADPACTLADAVENIDIGGPAMLRSAAKNFARVAVATDPAQYAGILEELGGNDGALSAKTRFALSVAAFNRVAQYDAAISNYLSAVDDPSRDVPARAAFSAQANGSFVKVMDLRYGENPHQQAAFYRDLYPAPGSLATFTQLQGKELSYNNIADSDAAWECVRQFDSPACVIVKHANPCGVAVGVACGDAYELAYATDPTSAFGGIIAFNRTLDAATAKAILDRQFVEVLIAPDYDEGALEYAKKKANVRVLRIPLAPASKGFVDTKRVGSGMLMQTADDRVVTRDELQVVTKLAPTEAQFADLLFAWKVAKFVKSNAIVYAKDNRTIGVGAGQMSRVYSARIAGIKAVDAHLVVPGSVMASDAFFPFRDGIDAAAEAGIKAVIQPGGSMRDNEVIAAADEHGLAMVFTGVRHFRH</sequence>
<protein>
    <recommendedName>
        <fullName evidence="8">Bifunctional purine biosynthesis protein PurH</fullName>
    </recommendedName>
    <domain>
        <recommendedName>
            <fullName evidence="8">Phosphoribosylaminoimidazolecarboxamide formyltransferase</fullName>
            <ecNumber evidence="8">2.1.2.3</ecNumber>
        </recommendedName>
        <alternativeName>
            <fullName evidence="8">AICAR transformylase</fullName>
        </alternativeName>
    </domain>
    <domain>
        <recommendedName>
            <fullName evidence="8">IMP cyclohydrolase</fullName>
            <ecNumber evidence="8">3.5.4.10</ecNumber>
        </recommendedName>
        <alternativeName>
            <fullName evidence="8">ATIC</fullName>
        </alternativeName>
        <alternativeName>
            <fullName evidence="8">IMP synthase</fullName>
        </alternativeName>
        <alternativeName>
            <fullName evidence="8">Inosinicase</fullName>
        </alternativeName>
    </domain>
</protein>
<dbReference type="SUPFAM" id="SSF52335">
    <property type="entry name" value="Methylglyoxal synthase-like"/>
    <property type="match status" value="1"/>
</dbReference>
<keyword evidence="6 8" id="KW-0378">Hydrolase</keyword>
<dbReference type="GO" id="GO:0003937">
    <property type="term" value="F:IMP cyclohydrolase activity"/>
    <property type="evidence" value="ECO:0007669"/>
    <property type="project" value="UniProtKB-EC"/>
</dbReference>
<evidence type="ECO:0000256" key="6">
    <source>
        <dbReference type="ARBA" id="ARBA00022801"/>
    </source>
</evidence>
<dbReference type="SMART" id="SM00798">
    <property type="entry name" value="AICARFT_IMPCHas"/>
    <property type="match status" value="1"/>
</dbReference>
<evidence type="ECO:0000256" key="4">
    <source>
        <dbReference type="ARBA" id="ARBA00022679"/>
    </source>
</evidence>
<dbReference type="Pfam" id="PF01808">
    <property type="entry name" value="AICARFT_IMPCHas"/>
    <property type="match status" value="1"/>
</dbReference>
<reference evidence="10 11" key="1">
    <citation type="submission" date="2023-07" db="EMBL/GenBank/DDBJ databases">
        <title>Sorghum-associated microbial communities from plants grown in Nebraska, USA.</title>
        <authorList>
            <person name="Schachtman D."/>
        </authorList>
    </citation>
    <scope>NUCLEOTIDE SEQUENCE [LARGE SCALE GENOMIC DNA]</scope>
    <source>
        <strain evidence="10 11">BE107</strain>
    </source>
</reference>
<evidence type="ECO:0000256" key="7">
    <source>
        <dbReference type="ARBA" id="ARBA00023268"/>
    </source>
</evidence>
<proteinExistence type="inferred from homology"/>
<evidence type="ECO:0000259" key="9">
    <source>
        <dbReference type="PROSITE" id="PS51855"/>
    </source>
</evidence>
<keyword evidence="11" id="KW-1185">Reference proteome</keyword>
<dbReference type="Pfam" id="PF02142">
    <property type="entry name" value="MGS"/>
    <property type="match status" value="1"/>
</dbReference>
<dbReference type="EC" id="2.1.2.3" evidence="8"/>
<comment type="catalytic activity">
    <reaction evidence="8">
        <text>(6R)-10-formyltetrahydrofolate + 5-amino-1-(5-phospho-beta-D-ribosyl)imidazole-4-carboxamide = 5-formamido-1-(5-phospho-D-ribosyl)imidazole-4-carboxamide + (6S)-5,6,7,8-tetrahydrofolate</text>
        <dbReference type="Rhea" id="RHEA:22192"/>
        <dbReference type="ChEBI" id="CHEBI:57453"/>
        <dbReference type="ChEBI" id="CHEBI:58467"/>
        <dbReference type="ChEBI" id="CHEBI:58475"/>
        <dbReference type="ChEBI" id="CHEBI:195366"/>
        <dbReference type="EC" id="2.1.2.3"/>
    </reaction>
</comment>
<evidence type="ECO:0000313" key="11">
    <source>
        <dbReference type="Proteomes" id="UP001254759"/>
    </source>
</evidence>
<dbReference type="InterPro" id="IPR011607">
    <property type="entry name" value="MGS-like_dom"/>
</dbReference>
<dbReference type="SMART" id="SM00851">
    <property type="entry name" value="MGS"/>
    <property type="match status" value="1"/>
</dbReference>
<dbReference type="Proteomes" id="UP001254759">
    <property type="component" value="Unassembled WGS sequence"/>
</dbReference>
<dbReference type="InterPro" id="IPR024051">
    <property type="entry name" value="AICAR_Tfase_dup_dom_sf"/>
</dbReference>
<comment type="pathway">
    <text evidence="1 8">Purine metabolism; IMP biosynthesis via de novo pathway; IMP from 5-formamido-1-(5-phospho-D-ribosyl)imidazole-4-carboxamide: step 1/1.</text>
</comment>
<name>A0ABU1RR69_9GAMM</name>
<evidence type="ECO:0000256" key="1">
    <source>
        <dbReference type="ARBA" id="ARBA00004844"/>
    </source>
</evidence>
<dbReference type="EMBL" id="JAVDTT010000002">
    <property type="protein sequence ID" value="MDR6841270.1"/>
    <property type="molecule type" value="Genomic_DNA"/>
</dbReference>
<keyword evidence="7 8" id="KW-0511">Multifunctional enzyme</keyword>
<evidence type="ECO:0000256" key="2">
    <source>
        <dbReference type="ARBA" id="ARBA00004954"/>
    </source>
</evidence>